<gene>
    <name evidence="2" type="ORF">KSP39_PZI022271</name>
</gene>
<proteinExistence type="predicted"/>
<evidence type="ECO:0000313" key="3">
    <source>
        <dbReference type="Proteomes" id="UP001418222"/>
    </source>
</evidence>
<sequence length="270" mass="28279">MATEVLSVSPRLSFSDDISLDAIAGDDCNRSDGFLPLEAGSGDFNFNVIFQSSISDSSDAGELFSGGKLLPVFKATVPTENNSGPLPQPIGDSLGAISDSTAGSGGRAGTAACHRHDNSRPSIWRFGRSSSVSSVTPTSLILTFPLHRSKSTGSFPLPSPRPPLAAANKASSKKLAVDLNQRKTYYYSGSKRGSHRSGVGGVRISPVLNVPAPMILRGDSGSSGSSATVSNLFSYLLCSCGSEEKREELESADSNSTKRNGTRQLRGVNF</sequence>
<dbReference type="PANTHER" id="PTHR36757">
    <property type="entry name" value="BNAANNG22500D PROTEIN"/>
    <property type="match status" value="1"/>
</dbReference>
<comment type="caution">
    <text evidence="2">The sequence shown here is derived from an EMBL/GenBank/DDBJ whole genome shotgun (WGS) entry which is preliminary data.</text>
</comment>
<reference evidence="2 3" key="1">
    <citation type="journal article" date="2022" name="Nat. Plants">
        <title>Genomes of leafy and leafless Platanthera orchids illuminate the evolution of mycoheterotrophy.</title>
        <authorList>
            <person name="Li M.H."/>
            <person name="Liu K.W."/>
            <person name="Li Z."/>
            <person name="Lu H.C."/>
            <person name="Ye Q.L."/>
            <person name="Zhang D."/>
            <person name="Wang J.Y."/>
            <person name="Li Y.F."/>
            <person name="Zhong Z.M."/>
            <person name="Liu X."/>
            <person name="Yu X."/>
            <person name="Liu D.K."/>
            <person name="Tu X.D."/>
            <person name="Liu B."/>
            <person name="Hao Y."/>
            <person name="Liao X.Y."/>
            <person name="Jiang Y.T."/>
            <person name="Sun W.H."/>
            <person name="Chen J."/>
            <person name="Chen Y.Q."/>
            <person name="Ai Y."/>
            <person name="Zhai J.W."/>
            <person name="Wu S.S."/>
            <person name="Zhou Z."/>
            <person name="Hsiao Y.Y."/>
            <person name="Wu W.L."/>
            <person name="Chen Y.Y."/>
            <person name="Lin Y.F."/>
            <person name="Hsu J.L."/>
            <person name="Li C.Y."/>
            <person name="Wang Z.W."/>
            <person name="Zhao X."/>
            <person name="Zhong W.Y."/>
            <person name="Ma X.K."/>
            <person name="Ma L."/>
            <person name="Huang J."/>
            <person name="Chen G.Z."/>
            <person name="Huang M.Z."/>
            <person name="Huang L."/>
            <person name="Peng D.H."/>
            <person name="Luo Y.B."/>
            <person name="Zou S.Q."/>
            <person name="Chen S.P."/>
            <person name="Lan S."/>
            <person name="Tsai W.C."/>
            <person name="Van de Peer Y."/>
            <person name="Liu Z.J."/>
        </authorList>
    </citation>
    <scope>NUCLEOTIDE SEQUENCE [LARGE SCALE GENOMIC DNA]</scope>
    <source>
        <strain evidence="2">Lor287</strain>
    </source>
</reference>
<organism evidence="2 3">
    <name type="scientific">Platanthera zijinensis</name>
    <dbReference type="NCBI Taxonomy" id="2320716"/>
    <lineage>
        <taxon>Eukaryota</taxon>
        <taxon>Viridiplantae</taxon>
        <taxon>Streptophyta</taxon>
        <taxon>Embryophyta</taxon>
        <taxon>Tracheophyta</taxon>
        <taxon>Spermatophyta</taxon>
        <taxon>Magnoliopsida</taxon>
        <taxon>Liliopsida</taxon>
        <taxon>Asparagales</taxon>
        <taxon>Orchidaceae</taxon>
        <taxon>Orchidoideae</taxon>
        <taxon>Orchideae</taxon>
        <taxon>Orchidinae</taxon>
        <taxon>Platanthera</taxon>
    </lineage>
</organism>
<dbReference type="PANTHER" id="PTHR36757:SF1">
    <property type="entry name" value="GENOME ASSEMBLY, CHROMOSOME: A04"/>
    <property type="match status" value="1"/>
</dbReference>
<feature type="compositionally biased region" description="Polar residues" evidence="1">
    <location>
        <begin position="252"/>
        <end position="263"/>
    </location>
</feature>
<dbReference type="Proteomes" id="UP001418222">
    <property type="component" value="Unassembled WGS sequence"/>
</dbReference>
<dbReference type="AlphaFoldDB" id="A0AAP0AWL8"/>
<keyword evidence="3" id="KW-1185">Reference proteome</keyword>
<evidence type="ECO:0000313" key="2">
    <source>
        <dbReference type="EMBL" id="KAK8917028.1"/>
    </source>
</evidence>
<name>A0AAP0AWL8_9ASPA</name>
<evidence type="ECO:0000256" key="1">
    <source>
        <dbReference type="SAM" id="MobiDB-lite"/>
    </source>
</evidence>
<accession>A0AAP0AWL8</accession>
<feature type="region of interest" description="Disordered" evidence="1">
    <location>
        <begin position="247"/>
        <end position="270"/>
    </location>
</feature>
<protein>
    <submittedName>
        <fullName evidence="2">Uncharacterized protein</fullName>
    </submittedName>
</protein>
<dbReference type="EMBL" id="JBBWWQ010000020">
    <property type="protein sequence ID" value="KAK8917028.1"/>
    <property type="molecule type" value="Genomic_DNA"/>
</dbReference>